<dbReference type="GO" id="GO:0016075">
    <property type="term" value="P:rRNA catabolic process"/>
    <property type="evidence" value="ECO:0007669"/>
    <property type="project" value="TreeGrafter"/>
</dbReference>
<dbReference type="GO" id="GO:0006364">
    <property type="term" value="P:rRNA processing"/>
    <property type="evidence" value="ECO:0007669"/>
    <property type="project" value="UniProtKB-KW"/>
</dbReference>
<keyword evidence="7" id="KW-1185">Reference proteome</keyword>
<evidence type="ECO:0000256" key="4">
    <source>
        <dbReference type="ARBA" id="ARBA00023242"/>
    </source>
</evidence>
<dbReference type="GO" id="GO:0034475">
    <property type="term" value="P:U4 snRNA 3'-end processing"/>
    <property type="evidence" value="ECO:0007669"/>
    <property type="project" value="TreeGrafter"/>
</dbReference>
<dbReference type="OrthoDB" id="27298at2759"/>
<dbReference type="GO" id="GO:0071051">
    <property type="term" value="P:poly(A)-dependent snoRNA 3'-end processing"/>
    <property type="evidence" value="ECO:0007669"/>
    <property type="project" value="TreeGrafter"/>
</dbReference>
<evidence type="ECO:0000256" key="5">
    <source>
        <dbReference type="SAM" id="MobiDB-lite"/>
    </source>
</evidence>
<dbReference type="InterPro" id="IPR027408">
    <property type="entry name" value="PNPase/RNase_PH_dom_sf"/>
</dbReference>
<feature type="compositionally biased region" description="Polar residues" evidence="5">
    <location>
        <begin position="7"/>
        <end position="20"/>
    </location>
</feature>
<dbReference type="FunFam" id="3.30.230.70:FF:000036">
    <property type="entry name" value="Exosome complex subunit Rrp46, putative"/>
    <property type="match status" value="1"/>
</dbReference>
<evidence type="ECO:0000313" key="7">
    <source>
        <dbReference type="Proteomes" id="UP000266188"/>
    </source>
</evidence>
<dbReference type="SUPFAM" id="SSF54211">
    <property type="entry name" value="Ribosomal protein S5 domain 2-like"/>
    <property type="match status" value="1"/>
</dbReference>
<evidence type="ECO:0000256" key="3">
    <source>
        <dbReference type="ARBA" id="ARBA00022835"/>
    </source>
</evidence>
<keyword evidence="2" id="KW-0698">rRNA processing</keyword>
<reference evidence="7" key="1">
    <citation type="submission" date="2017-02" db="EMBL/GenBank/DDBJ databases">
        <authorList>
            <person name="Tafer H."/>
            <person name="Lopandic K."/>
        </authorList>
    </citation>
    <scope>NUCLEOTIDE SEQUENCE [LARGE SCALE GENOMIC DNA]</scope>
    <source>
        <strain evidence="7">CBS 366.77</strain>
    </source>
</reference>
<gene>
    <name evidence="6" type="ORF">PHISCL_00837</name>
</gene>
<evidence type="ECO:0000256" key="1">
    <source>
        <dbReference type="ARBA" id="ARBA00004123"/>
    </source>
</evidence>
<dbReference type="EMBL" id="MVGC01000014">
    <property type="protein sequence ID" value="RJE26812.1"/>
    <property type="molecule type" value="Genomic_DNA"/>
</dbReference>
<comment type="subcellular location">
    <subcellularLocation>
        <location evidence="1">Nucleus</location>
    </subcellularLocation>
</comment>
<dbReference type="GO" id="GO:0003723">
    <property type="term" value="F:RNA binding"/>
    <property type="evidence" value="ECO:0007669"/>
    <property type="project" value="TreeGrafter"/>
</dbReference>
<dbReference type="InterPro" id="IPR050080">
    <property type="entry name" value="RNase_PH"/>
</dbReference>
<keyword evidence="4" id="KW-0539">Nucleus</keyword>
<dbReference type="GO" id="GO:0005730">
    <property type="term" value="C:nucleolus"/>
    <property type="evidence" value="ECO:0007669"/>
    <property type="project" value="TreeGrafter"/>
</dbReference>
<name>A0A3A2ZUJ2_9EURO</name>
<organism evidence="6 7">
    <name type="scientific">Aspergillus sclerotialis</name>
    <dbReference type="NCBI Taxonomy" id="2070753"/>
    <lineage>
        <taxon>Eukaryota</taxon>
        <taxon>Fungi</taxon>
        <taxon>Dikarya</taxon>
        <taxon>Ascomycota</taxon>
        <taxon>Pezizomycotina</taxon>
        <taxon>Eurotiomycetes</taxon>
        <taxon>Eurotiomycetidae</taxon>
        <taxon>Eurotiales</taxon>
        <taxon>Aspergillaceae</taxon>
        <taxon>Aspergillus</taxon>
        <taxon>Aspergillus subgen. Polypaecilum</taxon>
    </lineage>
</organism>
<keyword evidence="3" id="KW-0271">Exosome</keyword>
<dbReference type="Gene3D" id="3.30.230.70">
    <property type="entry name" value="GHMP Kinase, N-terminal domain"/>
    <property type="match status" value="1"/>
</dbReference>
<dbReference type="AlphaFoldDB" id="A0A3A2ZUJ2"/>
<accession>A0A3A2ZUJ2</accession>
<dbReference type="PANTHER" id="PTHR11953:SF1">
    <property type="entry name" value="EXOSOME COMPLEX COMPONENT RRP46"/>
    <property type="match status" value="1"/>
</dbReference>
<protein>
    <submittedName>
        <fullName evidence="6">Exosome complex</fullName>
    </submittedName>
</protein>
<dbReference type="STRING" id="2070753.A0A3A2ZUJ2"/>
<feature type="region of interest" description="Disordered" evidence="5">
    <location>
        <begin position="1"/>
        <end position="20"/>
    </location>
</feature>
<dbReference type="SUPFAM" id="SSF55666">
    <property type="entry name" value="Ribonuclease PH domain 2-like"/>
    <property type="match status" value="1"/>
</dbReference>
<dbReference type="InterPro" id="IPR020568">
    <property type="entry name" value="Ribosomal_Su5_D2-typ_SF"/>
</dbReference>
<dbReference type="PANTHER" id="PTHR11953">
    <property type="entry name" value="EXOSOME COMPLEX COMPONENT"/>
    <property type="match status" value="1"/>
</dbReference>
<dbReference type="InterPro" id="IPR036345">
    <property type="entry name" value="ExoRNase_PH_dom2_sf"/>
</dbReference>
<evidence type="ECO:0000256" key="2">
    <source>
        <dbReference type="ARBA" id="ARBA00022552"/>
    </source>
</evidence>
<dbReference type="GO" id="GO:0000177">
    <property type="term" value="C:cytoplasmic exosome (RNase complex)"/>
    <property type="evidence" value="ECO:0007669"/>
    <property type="project" value="TreeGrafter"/>
</dbReference>
<comment type="caution">
    <text evidence="6">The sequence shown here is derived from an EMBL/GenBank/DDBJ whole genome shotgun (WGS) entry which is preliminary data.</text>
</comment>
<dbReference type="GO" id="GO:0000176">
    <property type="term" value="C:nuclear exosome (RNase complex)"/>
    <property type="evidence" value="ECO:0007669"/>
    <property type="project" value="TreeGrafter"/>
</dbReference>
<sequence length="250" mass="26531">MVGPATASLSPLTRSDGSSSYKCPATGFNILGSVNAPVELPARRDALKPEEATVEVLVKPGTYPAGVGERYVEGILKGMLGKLVLGREKGYPRRGVVITLAVVGSEDVGRGDSYLTMLPALLHASHLALLSAAVPLSMTFTATVLAVTSSGDIIRDPSVKDATAATSLHVLAISSKGHLLLNESQGAFDFDTWERVHQRALTICRGVQPSGSDGNIAMVEDMEGRPLEGFIRETVEDKVYHDYAWKIDAA</sequence>
<dbReference type="Proteomes" id="UP000266188">
    <property type="component" value="Unassembled WGS sequence"/>
</dbReference>
<dbReference type="GO" id="GO:0071028">
    <property type="term" value="P:nuclear mRNA surveillance"/>
    <property type="evidence" value="ECO:0007669"/>
    <property type="project" value="TreeGrafter"/>
</dbReference>
<proteinExistence type="predicted"/>
<evidence type="ECO:0000313" key="6">
    <source>
        <dbReference type="EMBL" id="RJE26812.1"/>
    </source>
</evidence>